<dbReference type="SUPFAM" id="SSF54637">
    <property type="entry name" value="Thioesterase/thiol ester dehydrase-isomerase"/>
    <property type="match status" value="1"/>
</dbReference>
<evidence type="ECO:0000313" key="3">
    <source>
        <dbReference type="Proteomes" id="UP001451303"/>
    </source>
</evidence>
<comment type="caution">
    <text evidence="2">The sequence shown here is derived from an EMBL/GenBank/DDBJ whole genome shotgun (WGS) entry which is preliminary data.</text>
</comment>
<reference evidence="2 3" key="1">
    <citation type="submission" date="2023-09" db="EMBL/GenBank/DDBJ databases">
        <title>Multi-omics analysis of a traditional fermented food reveals byproduct-associated fungal strains for waste-to-food upcycling.</title>
        <authorList>
            <consortium name="Lawrence Berkeley National Laboratory"/>
            <person name="Rekdal V.M."/>
            <person name="Villalobos-Escobedo J.M."/>
            <person name="Rodriguez-Valeron N."/>
            <person name="Garcia M.O."/>
            <person name="Vasquez D.P."/>
            <person name="Damayanti I."/>
            <person name="Sorensen P.M."/>
            <person name="Baidoo E.E."/>
            <person name="De Carvalho A.C."/>
            <person name="Riley R."/>
            <person name="Lipzen A."/>
            <person name="He G."/>
            <person name="Yan M."/>
            <person name="Haridas S."/>
            <person name="Daum C."/>
            <person name="Yoshinaga Y."/>
            <person name="Ng V."/>
            <person name="Grigoriev I.V."/>
            <person name="Munk R."/>
            <person name="Nuraida L."/>
            <person name="Wijaya C.H."/>
            <person name="Morales P.-C."/>
            <person name="Keasling J.D."/>
        </authorList>
    </citation>
    <scope>NUCLEOTIDE SEQUENCE [LARGE SCALE GENOMIC DNA]</scope>
    <source>
        <strain evidence="2 3">FGSC 2613</strain>
    </source>
</reference>
<dbReference type="Proteomes" id="UP001451303">
    <property type="component" value="Unassembled WGS sequence"/>
</dbReference>
<dbReference type="EMBL" id="JAVLET010000014">
    <property type="protein sequence ID" value="KAL0466074.1"/>
    <property type="molecule type" value="Genomic_DNA"/>
</dbReference>
<protein>
    <submittedName>
        <fullName evidence="2">Thioesterase-like superfamily domain-containing protein</fullName>
    </submittedName>
</protein>
<dbReference type="Pfam" id="PF13279">
    <property type="entry name" value="4HBT_2"/>
    <property type="match status" value="1"/>
</dbReference>
<dbReference type="Gene3D" id="3.10.129.10">
    <property type="entry name" value="Hotdog Thioesterase"/>
    <property type="match status" value="1"/>
</dbReference>
<gene>
    <name evidence="2" type="ORF">QR685DRAFT_451989</name>
</gene>
<organism evidence="2 3">
    <name type="scientific">Neurospora intermedia</name>
    <dbReference type="NCBI Taxonomy" id="5142"/>
    <lineage>
        <taxon>Eukaryota</taxon>
        <taxon>Fungi</taxon>
        <taxon>Dikarya</taxon>
        <taxon>Ascomycota</taxon>
        <taxon>Pezizomycotina</taxon>
        <taxon>Sordariomycetes</taxon>
        <taxon>Sordariomycetidae</taxon>
        <taxon>Sordariales</taxon>
        <taxon>Sordariaceae</taxon>
        <taxon>Neurospora</taxon>
    </lineage>
</organism>
<feature type="compositionally biased region" description="Basic and acidic residues" evidence="1">
    <location>
        <begin position="295"/>
        <end position="305"/>
    </location>
</feature>
<evidence type="ECO:0000256" key="1">
    <source>
        <dbReference type="SAM" id="MobiDB-lite"/>
    </source>
</evidence>
<feature type="region of interest" description="Disordered" evidence="1">
    <location>
        <begin position="295"/>
        <end position="314"/>
    </location>
</feature>
<evidence type="ECO:0000313" key="2">
    <source>
        <dbReference type="EMBL" id="KAL0466074.1"/>
    </source>
</evidence>
<dbReference type="CDD" id="cd00586">
    <property type="entry name" value="4HBT"/>
    <property type="match status" value="1"/>
</dbReference>
<dbReference type="PANTHER" id="PTHR31793">
    <property type="entry name" value="4-HYDROXYBENZOYL-COA THIOESTERASE FAMILY MEMBER"/>
    <property type="match status" value="1"/>
</dbReference>
<name>A0ABR3D075_NEUIN</name>
<dbReference type="InterPro" id="IPR029069">
    <property type="entry name" value="HotDog_dom_sf"/>
</dbReference>
<keyword evidence="3" id="KW-1185">Reference proteome</keyword>
<dbReference type="PANTHER" id="PTHR31793:SF39">
    <property type="entry name" value="THIOESTERASE_THIOL ESTER DEHYDRASE-ISOMERASE"/>
    <property type="match status" value="1"/>
</dbReference>
<sequence length="314" mass="35923">MPPILPVIPHSSRYLLARTTTQHLPKPFTTTTTTRRISTSPFLTTHHHHHSKSPIVITSLDQQIPKPPPKKWITDLPARLGKCIIFGCSPSQIRDASVILRAVATEWRALLAGAEGFLTGGRRGVDSREVVWGEMDSFGHVNNVNYYRYAESARVNWITNFSVHVDPARRQEWAELMQPKAIGLIMKSLKCDFKFPMVYPDRISVYHRLSTPPQHGQTSFHLDCIVLSHQHRCAAARLEEDVVIYDYRKAGKTAMPEFMLAQFEKTWKLQQEETIRARKRIWELIGGVERLERETWDREDAKEDMGSAVKGSSS</sequence>
<dbReference type="InterPro" id="IPR050563">
    <property type="entry name" value="4-hydroxybenzoyl-CoA_TE"/>
</dbReference>
<accession>A0ABR3D075</accession>
<proteinExistence type="predicted"/>